<protein>
    <submittedName>
        <fullName evidence="5">TetR/AcrR family transcriptional regulator</fullName>
    </submittedName>
</protein>
<accession>A0ABP6Q7F4</accession>
<keyword evidence="6" id="KW-1185">Reference proteome</keyword>
<sequence length="224" mass="24196">MLVGGGTPASPMAGPGPYAPSWGEQMSGGPERLWEDVQPVAARKILLAAVEAFAEQGYHGATTRQIAKSAGMSPAAMYVHYSTKAELLRRICLGVHEFLLLELHESLLGLDDPVERVRSLAFAFARGHAFNHQAARVVRTELGALSTDDYARVRESRATVGELFLHEIRAGIATGAFEVADAVGTTRALTSMCTDIARWYRPSGPKSPEDIGALYAHLVLKLLR</sequence>
<dbReference type="InterPro" id="IPR050109">
    <property type="entry name" value="HTH-type_TetR-like_transc_reg"/>
</dbReference>
<evidence type="ECO:0000259" key="4">
    <source>
        <dbReference type="PROSITE" id="PS50977"/>
    </source>
</evidence>
<dbReference type="Gene3D" id="1.10.357.10">
    <property type="entry name" value="Tetracycline Repressor, domain 2"/>
    <property type="match status" value="1"/>
</dbReference>
<dbReference type="Proteomes" id="UP001501237">
    <property type="component" value="Unassembled WGS sequence"/>
</dbReference>
<dbReference type="Pfam" id="PF00440">
    <property type="entry name" value="TetR_N"/>
    <property type="match status" value="1"/>
</dbReference>
<gene>
    <name evidence="5" type="ORF">GCM10010468_26550</name>
</gene>
<dbReference type="PROSITE" id="PS50977">
    <property type="entry name" value="HTH_TETR_2"/>
    <property type="match status" value="1"/>
</dbReference>
<dbReference type="PANTHER" id="PTHR30055">
    <property type="entry name" value="HTH-TYPE TRANSCRIPTIONAL REGULATOR RUTR"/>
    <property type="match status" value="1"/>
</dbReference>
<evidence type="ECO:0000256" key="2">
    <source>
        <dbReference type="PROSITE-ProRule" id="PRU00335"/>
    </source>
</evidence>
<dbReference type="PANTHER" id="PTHR30055:SF200">
    <property type="entry name" value="HTH-TYPE TRANSCRIPTIONAL REPRESSOR BDCR"/>
    <property type="match status" value="1"/>
</dbReference>
<organism evidence="5 6">
    <name type="scientific">Actinocorallia longicatena</name>
    <dbReference type="NCBI Taxonomy" id="111803"/>
    <lineage>
        <taxon>Bacteria</taxon>
        <taxon>Bacillati</taxon>
        <taxon>Actinomycetota</taxon>
        <taxon>Actinomycetes</taxon>
        <taxon>Streptosporangiales</taxon>
        <taxon>Thermomonosporaceae</taxon>
        <taxon>Actinocorallia</taxon>
    </lineage>
</organism>
<evidence type="ECO:0000313" key="6">
    <source>
        <dbReference type="Proteomes" id="UP001501237"/>
    </source>
</evidence>
<evidence type="ECO:0000313" key="5">
    <source>
        <dbReference type="EMBL" id="GAA3209189.1"/>
    </source>
</evidence>
<dbReference type="PRINTS" id="PR00455">
    <property type="entry name" value="HTHTETR"/>
</dbReference>
<dbReference type="InterPro" id="IPR009057">
    <property type="entry name" value="Homeodomain-like_sf"/>
</dbReference>
<feature type="region of interest" description="Disordered" evidence="3">
    <location>
        <begin position="1"/>
        <end position="22"/>
    </location>
</feature>
<dbReference type="InterPro" id="IPR041490">
    <property type="entry name" value="KstR2_TetR_C"/>
</dbReference>
<dbReference type="SUPFAM" id="SSF46689">
    <property type="entry name" value="Homeodomain-like"/>
    <property type="match status" value="1"/>
</dbReference>
<feature type="DNA-binding region" description="H-T-H motif" evidence="2">
    <location>
        <begin position="62"/>
        <end position="81"/>
    </location>
</feature>
<dbReference type="InterPro" id="IPR001647">
    <property type="entry name" value="HTH_TetR"/>
</dbReference>
<name>A0ABP6Q7F4_9ACTN</name>
<dbReference type="Pfam" id="PF17932">
    <property type="entry name" value="TetR_C_24"/>
    <property type="match status" value="1"/>
</dbReference>
<evidence type="ECO:0000256" key="1">
    <source>
        <dbReference type="ARBA" id="ARBA00023125"/>
    </source>
</evidence>
<dbReference type="InterPro" id="IPR036271">
    <property type="entry name" value="Tet_transcr_reg_TetR-rel_C_sf"/>
</dbReference>
<proteinExistence type="predicted"/>
<feature type="domain" description="HTH tetR-type" evidence="4">
    <location>
        <begin position="39"/>
        <end position="99"/>
    </location>
</feature>
<keyword evidence="1 2" id="KW-0238">DNA-binding</keyword>
<reference evidence="6" key="1">
    <citation type="journal article" date="2019" name="Int. J. Syst. Evol. Microbiol.">
        <title>The Global Catalogue of Microorganisms (GCM) 10K type strain sequencing project: providing services to taxonomists for standard genome sequencing and annotation.</title>
        <authorList>
            <consortium name="The Broad Institute Genomics Platform"/>
            <consortium name="The Broad Institute Genome Sequencing Center for Infectious Disease"/>
            <person name="Wu L."/>
            <person name="Ma J."/>
        </authorList>
    </citation>
    <scope>NUCLEOTIDE SEQUENCE [LARGE SCALE GENOMIC DNA]</scope>
    <source>
        <strain evidence="6">JCM 9377</strain>
    </source>
</reference>
<dbReference type="SUPFAM" id="SSF48498">
    <property type="entry name" value="Tetracyclin repressor-like, C-terminal domain"/>
    <property type="match status" value="1"/>
</dbReference>
<evidence type="ECO:0000256" key="3">
    <source>
        <dbReference type="SAM" id="MobiDB-lite"/>
    </source>
</evidence>
<dbReference type="EMBL" id="BAAAUV010000005">
    <property type="protein sequence ID" value="GAA3209189.1"/>
    <property type="molecule type" value="Genomic_DNA"/>
</dbReference>
<comment type="caution">
    <text evidence="5">The sequence shown here is derived from an EMBL/GenBank/DDBJ whole genome shotgun (WGS) entry which is preliminary data.</text>
</comment>